<evidence type="ECO:0000256" key="6">
    <source>
        <dbReference type="ARBA" id="ARBA00022840"/>
    </source>
</evidence>
<feature type="binding site" evidence="9">
    <location>
        <begin position="151"/>
        <end position="153"/>
    </location>
    <ligand>
        <name>ATP</name>
        <dbReference type="ChEBI" id="CHEBI:30616"/>
        <note>ligand shared between dimeric partners</note>
    </ligand>
</feature>
<dbReference type="PIRSF" id="PIRSF036407">
    <property type="entry name" value="Selenphspht_syn"/>
    <property type="match status" value="1"/>
</dbReference>
<dbReference type="InterPro" id="IPR010918">
    <property type="entry name" value="PurM-like_C_dom"/>
</dbReference>
<feature type="binding site" description="in other chain" evidence="9">
    <location>
        <position position="80"/>
    </location>
    <ligand>
        <name>ATP</name>
        <dbReference type="ChEBI" id="CHEBI:30616"/>
        <note>ligand shared between dimeric partners</note>
    </ligand>
</feature>
<proteinExistence type="inferred from homology"/>
<keyword evidence="7 9" id="KW-0460">Magnesium</keyword>
<comment type="function">
    <text evidence="9">Synthesizes selenophosphate from selenide and ATP.</text>
</comment>
<feature type="domain" description="PurM-like N-terminal" evidence="10">
    <location>
        <begin position="62"/>
        <end position="169"/>
    </location>
</feature>
<evidence type="ECO:0000256" key="4">
    <source>
        <dbReference type="ARBA" id="ARBA00022741"/>
    </source>
</evidence>
<feature type="site" description="Important for catalytic activity" evidence="9">
    <location>
        <position position="32"/>
    </location>
</feature>
<comment type="caution">
    <text evidence="12">The sequence shown here is derived from an EMBL/GenBank/DDBJ whole genome shotgun (WGS) entry which is preliminary data.</text>
</comment>
<dbReference type="InterPro" id="IPR036676">
    <property type="entry name" value="PurM-like_C_sf"/>
</dbReference>
<name>A0A919F798_9XANT</name>
<comment type="catalytic activity">
    <reaction evidence="9">
        <text>hydrogenselenide + ATP + H2O = selenophosphate + AMP + phosphate + 2 H(+)</text>
        <dbReference type="Rhea" id="RHEA:18737"/>
        <dbReference type="ChEBI" id="CHEBI:15377"/>
        <dbReference type="ChEBI" id="CHEBI:15378"/>
        <dbReference type="ChEBI" id="CHEBI:16144"/>
        <dbReference type="ChEBI" id="CHEBI:29317"/>
        <dbReference type="ChEBI" id="CHEBI:30616"/>
        <dbReference type="ChEBI" id="CHEBI:43474"/>
        <dbReference type="ChEBI" id="CHEBI:456215"/>
        <dbReference type="EC" id="2.7.9.3"/>
    </reaction>
</comment>
<dbReference type="GO" id="GO:0005737">
    <property type="term" value="C:cytoplasm"/>
    <property type="evidence" value="ECO:0007669"/>
    <property type="project" value="TreeGrafter"/>
</dbReference>
<evidence type="ECO:0000313" key="12">
    <source>
        <dbReference type="EMBL" id="GHH52637.1"/>
    </source>
</evidence>
<dbReference type="Pfam" id="PF00586">
    <property type="entry name" value="AIRS"/>
    <property type="match status" value="1"/>
</dbReference>
<dbReference type="InterPro" id="IPR016188">
    <property type="entry name" value="PurM-like_N"/>
</dbReference>
<dbReference type="SUPFAM" id="SSF55326">
    <property type="entry name" value="PurM N-terminal domain-like"/>
    <property type="match status" value="1"/>
</dbReference>
<feature type="domain" description="PurM-like C-terminal" evidence="11">
    <location>
        <begin position="181"/>
        <end position="353"/>
    </location>
</feature>
<evidence type="ECO:0000256" key="9">
    <source>
        <dbReference type="HAMAP-Rule" id="MF_00625"/>
    </source>
</evidence>
<evidence type="ECO:0000313" key="13">
    <source>
        <dbReference type="Proteomes" id="UP000623958"/>
    </source>
</evidence>
<dbReference type="GO" id="GO:0000287">
    <property type="term" value="F:magnesium ion binding"/>
    <property type="evidence" value="ECO:0007669"/>
    <property type="project" value="UniProtKB-UniRule"/>
</dbReference>
<evidence type="ECO:0000256" key="3">
    <source>
        <dbReference type="ARBA" id="ARBA00022723"/>
    </source>
</evidence>
<comment type="similarity">
    <text evidence="1 9">Belongs to the selenophosphate synthase 1 family. Class I subfamily.</text>
</comment>
<dbReference type="Gene3D" id="3.30.1330.10">
    <property type="entry name" value="PurM-like, N-terminal domain"/>
    <property type="match status" value="1"/>
</dbReference>
<dbReference type="PANTHER" id="PTHR10256">
    <property type="entry name" value="SELENIDE, WATER DIKINASE"/>
    <property type="match status" value="1"/>
</dbReference>
<dbReference type="GO" id="GO:0016260">
    <property type="term" value="P:selenocysteine biosynthetic process"/>
    <property type="evidence" value="ECO:0007669"/>
    <property type="project" value="InterPro"/>
</dbReference>
<evidence type="ECO:0000259" key="10">
    <source>
        <dbReference type="Pfam" id="PF00586"/>
    </source>
</evidence>
<dbReference type="InterPro" id="IPR023061">
    <property type="entry name" value="SelD_I"/>
</dbReference>
<comment type="subunit">
    <text evidence="9">Homodimer.</text>
</comment>
<dbReference type="Gene3D" id="3.90.650.10">
    <property type="entry name" value="PurM-like C-terminal domain"/>
    <property type="match status" value="1"/>
</dbReference>
<dbReference type="GO" id="GO:0004756">
    <property type="term" value="F:selenide, water dikinase activity"/>
    <property type="evidence" value="ECO:0007669"/>
    <property type="project" value="UniProtKB-UniRule"/>
</dbReference>
<feature type="binding site" description="in other chain" evidence="9">
    <location>
        <begin position="60"/>
        <end position="62"/>
    </location>
    <ligand>
        <name>ATP</name>
        <dbReference type="ChEBI" id="CHEBI:30616"/>
        <note>ligand shared between dimeric partners</note>
    </ligand>
</feature>
<feature type="binding site" evidence="9">
    <location>
        <position position="103"/>
    </location>
    <ligand>
        <name>Mg(2+)</name>
        <dbReference type="ChEBI" id="CHEBI:18420"/>
    </ligand>
</feature>
<feature type="binding site" description="in other chain" evidence="9">
    <location>
        <position position="32"/>
    </location>
    <ligand>
        <name>ATP</name>
        <dbReference type="ChEBI" id="CHEBI:30616"/>
        <note>ligand shared between dimeric partners</note>
    </ligand>
</feature>
<dbReference type="Pfam" id="PF02769">
    <property type="entry name" value="AIRS_C"/>
    <property type="match status" value="1"/>
</dbReference>
<keyword evidence="4 9" id="KW-0547">Nucleotide-binding</keyword>
<dbReference type="SUPFAM" id="SSF56042">
    <property type="entry name" value="PurM C-terminal domain-like"/>
    <property type="match status" value="1"/>
</dbReference>
<evidence type="ECO:0000256" key="7">
    <source>
        <dbReference type="ARBA" id="ARBA00022842"/>
    </source>
</evidence>
<sequence>MATLSPPASQAPAGNAQPRLTSLAHGGGCGCKIAPGVLSELLRGMPALSAPADLLVGRETSDDAAVYRLDDRQAVVATTDFFMPIVDDPFDFGRIAAANALSDLYAMGATPLFALAIVGMPINTLPHAHIREILRGGEAACADAGIVVAGGHSIDSVEPIYGLAAIGMIDPAHLKRNGGARAGDLLVLGKPLGVGVYSAALKKDLLDADGYREMLATASRLNRPGTRLARLEGVHAMTDVTGFGLLGHLLEMCRASGTKARVDATRLPLLRQARALLAQGCVTGASNRNWQSYGAEVALAADLPAPWQSLLTDPQTSGGLLLACAPEAADEVLDVFRDAGFAQAAVVGELHEGVPGVEVRMGGE</sequence>
<dbReference type="HAMAP" id="MF_00625">
    <property type="entry name" value="SelD"/>
    <property type="match status" value="1"/>
</dbReference>
<feature type="binding site" evidence="9">
    <location>
        <position position="63"/>
    </location>
    <ligand>
        <name>Mg(2+)</name>
        <dbReference type="ChEBI" id="CHEBI:18420"/>
    </ligand>
</feature>
<feature type="active site" evidence="9">
    <location>
        <position position="29"/>
    </location>
</feature>
<evidence type="ECO:0000259" key="11">
    <source>
        <dbReference type="Pfam" id="PF02769"/>
    </source>
</evidence>
<dbReference type="InterPro" id="IPR036921">
    <property type="entry name" value="PurM-like_N_sf"/>
</dbReference>
<dbReference type="PANTHER" id="PTHR10256:SF0">
    <property type="entry name" value="INACTIVE SELENIDE, WATER DIKINASE-LIKE PROTEIN-RELATED"/>
    <property type="match status" value="1"/>
</dbReference>
<dbReference type="FunFam" id="3.30.1330.10:FF:000003">
    <property type="entry name" value="Selenide, water dikinase"/>
    <property type="match status" value="1"/>
</dbReference>
<evidence type="ECO:0000256" key="2">
    <source>
        <dbReference type="ARBA" id="ARBA00022679"/>
    </source>
</evidence>
<protein>
    <recommendedName>
        <fullName evidence="9">Selenide, water dikinase</fullName>
        <ecNumber evidence="9">2.7.9.3</ecNumber>
    </recommendedName>
    <alternativeName>
        <fullName evidence="9">Selenium donor protein</fullName>
    </alternativeName>
    <alternativeName>
        <fullName evidence="9">Selenophosphate synthase</fullName>
    </alternativeName>
</protein>
<organism evidence="12 13">
    <name type="scientific">Xanthomonas boreopolis</name>
    <dbReference type="NCBI Taxonomy" id="86183"/>
    <lineage>
        <taxon>Bacteria</taxon>
        <taxon>Pseudomonadati</taxon>
        <taxon>Pseudomonadota</taxon>
        <taxon>Gammaproteobacteria</taxon>
        <taxon>Lysobacterales</taxon>
        <taxon>Lysobacteraceae</taxon>
        <taxon>Xanthomonas</taxon>
    </lineage>
</organism>
<reference evidence="12" key="1">
    <citation type="journal article" date="2014" name="Int. J. Syst. Evol. Microbiol.">
        <title>Complete genome sequence of Corynebacterium casei LMG S-19264T (=DSM 44701T), isolated from a smear-ripened cheese.</title>
        <authorList>
            <consortium name="US DOE Joint Genome Institute (JGI-PGF)"/>
            <person name="Walter F."/>
            <person name="Albersmeier A."/>
            <person name="Kalinowski J."/>
            <person name="Ruckert C."/>
        </authorList>
    </citation>
    <scope>NUCLEOTIDE SEQUENCE</scope>
    <source>
        <strain evidence="12">JCM 13306</strain>
    </source>
</reference>
<dbReference type="AlphaFoldDB" id="A0A919F798"/>
<dbReference type="Proteomes" id="UP000623958">
    <property type="component" value="Unassembled WGS sequence"/>
</dbReference>
<dbReference type="EC" id="2.7.9.3" evidence="9"/>
<feature type="binding site" description="in other chain" evidence="9">
    <location>
        <position position="103"/>
    </location>
    <ligand>
        <name>ATP</name>
        <dbReference type="ChEBI" id="CHEBI:30616"/>
        <note>ligand shared between dimeric partners</note>
    </ligand>
</feature>
<evidence type="ECO:0000256" key="8">
    <source>
        <dbReference type="ARBA" id="ARBA00023266"/>
    </source>
</evidence>
<keyword evidence="3 9" id="KW-0479">Metal-binding</keyword>
<accession>A0A919F798</accession>
<dbReference type="FunFam" id="3.90.650.10:FF:000004">
    <property type="entry name" value="Selenide, water dikinase"/>
    <property type="match status" value="1"/>
</dbReference>
<dbReference type="InterPro" id="IPR004536">
    <property type="entry name" value="SPS/SelD"/>
</dbReference>
<comment type="cofactor">
    <cofactor evidence="9">
        <name>Mg(2+)</name>
        <dbReference type="ChEBI" id="CHEBI:18420"/>
    </cofactor>
    <text evidence="9">Binds 1 Mg(2+) ion per monomer.</text>
</comment>
<gene>
    <name evidence="9 12" type="primary">selD</name>
    <name evidence="12" type="ORF">GCM10009090_16810</name>
</gene>
<keyword evidence="6 9" id="KW-0067">ATP-binding</keyword>
<dbReference type="RefSeq" id="WP_434029108.1">
    <property type="nucleotide sequence ID" value="NZ_BNBA01000011.1"/>
</dbReference>
<dbReference type="NCBIfam" id="TIGR00476">
    <property type="entry name" value="selD"/>
    <property type="match status" value="1"/>
</dbReference>
<keyword evidence="5 9" id="KW-0418">Kinase</keyword>
<evidence type="ECO:0000256" key="1">
    <source>
        <dbReference type="ARBA" id="ARBA00008026"/>
    </source>
</evidence>
<dbReference type="NCBIfam" id="NF002098">
    <property type="entry name" value="PRK00943.1"/>
    <property type="match status" value="1"/>
</dbReference>
<dbReference type="EMBL" id="BNBA01000011">
    <property type="protein sequence ID" value="GHH52637.1"/>
    <property type="molecule type" value="Genomic_DNA"/>
</dbReference>
<keyword evidence="2 9" id="KW-0808">Transferase</keyword>
<dbReference type="CDD" id="cd02195">
    <property type="entry name" value="SelD"/>
    <property type="match status" value="1"/>
</dbReference>
<keyword evidence="13" id="KW-1185">Reference proteome</keyword>
<evidence type="ECO:0000256" key="5">
    <source>
        <dbReference type="ARBA" id="ARBA00022777"/>
    </source>
</evidence>
<feature type="binding site" evidence="9">
    <location>
        <position position="239"/>
    </location>
    <ligand>
        <name>Mg(2+)</name>
        <dbReference type="ChEBI" id="CHEBI:18420"/>
    </ligand>
</feature>
<reference evidence="12" key="2">
    <citation type="submission" date="2020-09" db="EMBL/GenBank/DDBJ databases">
        <authorList>
            <person name="Sun Q."/>
            <person name="Ohkuma M."/>
        </authorList>
    </citation>
    <scope>NUCLEOTIDE SEQUENCE</scope>
    <source>
        <strain evidence="12">JCM 13306</strain>
    </source>
</reference>
<dbReference type="GO" id="GO:0005524">
    <property type="term" value="F:ATP binding"/>
    <property type="evidence" value="ECO:0007669"/>
    <property type="project" value="UniProtKB-UniRule"/>
</dbReference>
<keyword evidence="8 9" id="KW-0711">Selenium</keyword>